<dbReference type="STRING" id="745820.SAMN04488053_10960"/>
<sequence>MNSKKENYEHGMHVLHQLTDEKGVEMIKGYNDISPEFVDMMVSFGFGEVYSMKVLELKQHTMITITSLISQGAFEQLPFHVRAGLRVGLRPEEIIHIILHCAAYAGFPKAASAMRITKEIFEELGIEVDQAAE</sequence>
<protein>
    <submittedName>
        <fullName evidence="2">4-carboxymuconolactone decarboxylase</fullName>
    </submittedName>
</protein>
<dbReference type="InterPro" id="IPR052512">
    <property type="entry name" value="4CMD/NDH-1_regulator"/>
</dbReference>
<gene>
    <name evidence="2" type="ORF">SAMN04488053_10960</name>
</gene>
<dbReference type="PANTHER" id="PTHR33570:SF2">
    <property type="entry name" value="CARBOXYMUCONOLACTONE DECARBOXYLASE-LIKE DOMAIN-CONTAINING PROTEIN"/>
    <property type="match status" value="1"/>
</dbReference>
<reference evidence="3" key="1">
    <citation type="submission" date="2016-10" db="EMBL/GenBank/DDBJ databases">
        <authorList>
            <person name="Varghese N."/>
            <person name="Submissions S."/>
        </authorList>
    </citation>
    <scope>NUCLEOTIDE SEQUENCE [LARGE SCALE GENOMIC DNA]</scope>
    <source>
        <strain evidence="3">CGMCC 1.10369</strain>
    </source>
</reference>
<dbReference type="RefSeq" id="WP_244516850.1">
    <property type="nucleotide sequence ID" value="NZ_FNIL01000009.1"/>
</dbReference>
<dbReference type="Pfam" id="PF02627">
    <property type="entry name" value="CMD"/>
    <property type="match status" value="1"/>
</dbReference>
<dbReference type="PANTHER" id="PTHR33570">
    <property type="entry name" value="4-CARBOXYMUCONOLACTONE DECARBOXYLASE FAMILY PROTEIN"/>
    <property type="match status" value="1"/>
</dbReference>
<evidence type="ECO:0000313" key="2">
    <source>
        <dbReference type="EMBL" id="SDO23168.1"/>
    </source>
</evidence>
<proteinExistence type="predicted"/>
<dbReference type="Proteomes" id="UP000198778">
    <property type="component" value="Unassembled WGS sequence"/>
</dbReference>
<evidence type="ECO:0000259" key="1">
    <source>
        <dbReference type="Pfam" id="PF02627"/>
    </source>
</evidence>
<dbReference type="GO" id="GO:0051920">
    <property type="term" value="F:peroxiredoxin activity"/>
    <property type="evidence" value="ECO:0007669"/>
    <property type="project" value="InterPro"/>
</dbReference>
<accession>A0A1H0HVG9</accession>
<keyword evidence="3" id="KW-1185">Reference proteome</keyword>
<evidence type="ECO:0000313" key="3">
    <source>
        <dbReference type="Proteomes" id="UP000198778"/>
    </source>
</evidence>
<dbReference type="AlphaFoldDB" id="A0A1H0HVG9"/>
<name>A0A1H0HVG9_9BACI</name>
<dbReference type="InterPro" id="IPR003779">
    <property type="entry name" value="CMD-like"/>
</dbReference>
<feature type="domain" description="Carboxymuconolactone decarboxylase-like" evidence="1">
    <location>
        <begin position="35"/>
        <end position="119"/>
    </location>
</feature>
<dbReference type="EMBL" id="FNIL01000009">
    <property type="protein sequence ID" value="SDO23168.1"/>
    <property type="molecule type" value="Genomic_DNA"/>
</dbReference>
<dbReference type="Gene3D" id="1.20.1290.10">
    <property type="entry name" value="AhpD-like"/>
    <property type="match status" value="1"/>
</dbReference>
<organism evidence="2 3">
    <name type="scientific">Alkalicoccus daliensis</name>
    <dbReference type="NCBI Taxonomy" id="745820"/>
    <lineage>
        <taxon>Bacteria</taxon>
        <taxon>Bacillati</taxon>
        <taxon>Bacillota</taxon>
        <taxon>Bacilli</taxon>
        <taxon>Bacillales</taxon>
        <taxon>Bacillaceae</taxon>
        <taxon>Alkalicoccus</taxon>
    </lineage>
</organism>
<dbReference type="InterPro" id="IPR029032">
    <property type="entry name" value="AhpD-like"/>
</dbReference>
<dbReference type="SUPFAM" id="SSF69118">
    <property type="entry name" value="AhpD-like"/>
    <property type="match status" value="1"/>
</dbReference>